<dbReference type="Pfam" id="PF02874">
    <property type="entry name" value="ATP-synt_ab_N"/>
    <property type="match status" value="1"/>
</dbReference>
<dbReference type="EMBL" id="AIMH01000016">
    <property type="protein sequence ID" value="EJF98347.1"/>
    <property type="molecule type" value="Genomic_DNA"/>
</dbReference>
<feature type="region of interest" description="Disordered" evidence="14">
    <location>
        <begin position="1"/>
        <end position="59"/>
    </location>
</feature>
<organism evidence="16 17">
    <name type="scientific">Bartonella vinsonii subsp. arupensis Pm136co</name>
    <dbReference type="NCBI Taxonomy" id="1094561"/>
    <lineage>
        <taxon>Bacteria</taxon>
        <taxon>Pseudomonadati</taxon>
        <taxon>Pseudomonadota</taxon>
        <taxon>Alphaproteobacteria</taxon>
        <taxon>Hyphomicrobiales</taxon>
        <taxon>Bartonellaceae</taxon>
        <taxon>Bartonella</taxon>
    </lineage>
</organism>
<dbReference type="EC" id="7.1.2.2" evidence="13"/>
<evidence type="ECO:0000256" key="1">
    <source>
        <dbReference type="ARBA" id="ARBA00004370"/>
    </source>
</evidence>
<gene>
    <name evidence="13" type="primary">atpD</name>
    <name evidence="16" type="ORF">MEI_00846</name>
</gene>
<dbReference type="Proteomes" id="UP000008948">
    <property type="component" value="Unassembled WGS sequence"/>
</dbReference>
<dbReference type="InterPro" id="IPR005722">
    <property type="entry name" value="ATP_synth_F1_bsu"/>
</dbReference>
<dbReference type="NCBIfam" id="TIGR01039">
    <property type="entry name" value="atpD"/>
    <property type="match status" value="1"/>
</dbReference>
<evidence type="ECO:0000313" key="16">
    <source>
        <dbReference type="EMBL" id="EJF98347.1"/>
    </source>
</evidence>
<feature type="compositionally biased region" description="Basic and acidic residues" evidence="14">
    <location>
        <begin position="10"/>
        <end position="19"/>
    </location>
</feature>
<evidence type="ECO:0000256" key="3">
    <source>
        <dbReference type="ARBA" id="ARBA00022448"/>
    </source>
</evidence>
<keyword evidence="6 13" id="KW-0375">Hydrogen ion transport</keyword>
<dbReference type="InterPro" id="IPR036121">
    <property type="entry name" value="ATPase_F1/V1/A1_a/bsu_N_sf"/>
</dbReference>
<dbReference type="HAMAP" id="MF_01347">
    <property type="entry name" value="ATP_synth_beta_bact"/>
    <property type="match status" value="1"/>
</dbReference>
<evidence type="ECO:0000256" key="5">
    <source>
        <dbReference type="ARBA" id="ARBA00022741"/>
    </source>
</evidence>
<protein>
    <recommendedName>
        <fullName evidence="13">ATP synthase subunit beta</fullName>
        <ecNumber evidence="13">7.1.2.2</ecNumber>
    </recommendedName>
    <alternativeName>
        <fullName evidence="13">ATP synthase F1 sector subunit beta</fullName>
    </alternativeName>
    <alternativeName>
        <fullName evidence="13">F-ATPase subunit beta</fullName>
    </alternativeName>
</protein>
<comment type="similarity">
    <text evidence="2 13">Belongs to the ATPase alpha/beta chains family.</text>
</comment>
<comment type="function">
    <text evidence="13">Produces ATP from ADP in the presence of a proton gradient across the membrane. The catalytic sites are hosted primarily by the beta subunits.</text>
</comment>
<keyword evidence="9 13" id="KW-0406">Ion transport</keyword>
<accession>A0ABP2QTV4</accession>
<proteinExistence type="inferred from homology"/>
<evidence type="ECO:0000256" key="9">
    <source>
        <dbReference type="ARBA" id="ARBA00023065"/>
    </source>
</evidence>
<dbReference type="InterPro" id="IPR003593">
    <property type="entry name" value="AAA+_ATPase"/>
</dbReference>
<dbReference type="InterPro" id="IPR027417">
    <property type="entry name" value="P-loop_NTPase"/>
</dbReference>
<evidence type="ECO:0000256" key="8">
    <source>
        <dbReference type="ARBA" id="ARBA00022967"/>
    </source>
</evidence>
<dbReference type="Gene3D" id="2.40.10.170">
    <property type="match status" value="1"/>
</dbReference>
<dbReference type="Gene3D" id="1.10.1140.10">
    <property type="entry name" value="Bovine Mitochondrial F1-atpase, Atp Synthase Beta Chain, Chain D, domain 3"/>
    <property type="match status" value="1"/>
</dbReference>
<dbReference type="InterPro" id="IPR055190">
    <property type="entry name" value="ATP-synt_VA_C"/>
</dbReference>
<keyword evidence="7 13" id="KW-0067">ATP-binding</keyword>
<dbReference type="PROSITE" id="PS00152">
    <property type="entry name" value="ATPASE_ALPHA_BETA"/>
    <property type="match status" value="1"/>
</dbReference>
<keyword evidence="8 13" id="KW-1278">Translocase</keyword>
<dbReference type="Pfam" id="PF00006">
    <property type="entry name" value="ATP-synt_ab"/>
    <property type="match status" value="1"/>
</dbReference>
<feature type="domain" description="AAA+ ATPase" evidence="15">
    <location>
        <begin position="202"/>
        <end position="477"/>
    </location>
</feature>
<dbReference type="SUPFAM" id="SSF50615">
    <property type="entry name" value="N-terminal domain of alpha and beta subunits of F1 ATP synthase"/>
    <property type="match status" value="1"/>
</dbReference>
<evidence type="ECO:0000256" key="12">
    <source>
        <dbReference type="ARBA" id="ARBA00023310"/>
    </source>
</evidence>
<keyword evidence="11 13" id="KW-0139">CF(1)</keyword>
<dbReference type="PIRSF" id="PIRSF039072">
    <property type="entry name" value="ATPase_subunit_beta"/>
    <property type="match status" value="1"/>
</dbReference>
<dbReference type="CDD" id="cd18115">
    <property type="entry name" value="ATP-synt_F1_beta_N"/>
    <property type="match status" value="1"/>
</dbReference>
<keyword evidence="13" id="KW-1003">Cell membrane</keyword>
<name>A0ABP2QTV4_BARVI</name>
<comment type="catalytic activity">
    <reaction evidence="13">
        <text>ATP + H2O + 4 H(+)(in) = ADP + phosphate + 5 H(+)(out)</text>
        <dbReference type="Rhea" id="RHEA:57720"/>
        <dbReference type="ChEBI" id="CHEBI:15377"/>
        <dbReference type="ChEBI" id="CHEBI:15378"/>
        <dbReference type="ChEBI" id="CHEBI:30616"/>
        <dbReference type="ChEBI" id="CHEBI:43474"/>
        <dbReference type="ChEBI" id="CHEBI:456216"/>
        <dbReference type="EC" id="7.1.2.2"/>
    </reaction>
</comment>
<dbReference type="RefSeq" id="WP_004862718.1">
    <property type="nucleotide sequence ID" value="NZ_JH725044.1"/>
</dbReference>
<feature type="compositionally biased region" description="Polar residues" evidence="14">
    <location>
        <begin position="30"/>
        <end position="53"/>
    </location>
</feature>
<evidence type="ECO:0000256" key="6">
    <source>
        <dbReference type="ARBA" id="ARBA00022781"/>
    </source>
</evidence>
<dbReference type="PANTHER" id="PTHR15184">
    <property type="entry name" value="ATP SYNTHASE"/>
    <property type="match status" value="1"/>
</dbReference>
<evidence type="ECO:0000313" key="17">
    <source>
        <dbReference type="Proteomes" id="UP000008948"/>
    </source>
</evidence>
<evidence type="ECO:0000256" key="4">
    <source>
        <dbReference type="ARBA" id="ARBA00022519"/>
    </source>
</evidence>
<sequence>MVKAVTSSKGAEKVTEKKSAARSGVKKAASKSQTSMKDASGSVPASSQKTTRASSKEVRGKGAVGEIKQVIGAVVDVQFEGALPNILNALETENLGNRLVLEVAQHLGENTVRTIAMDTTDGLTRGQKVFDTGTQISVPVGEATLGRIMNVIGEPVDNVGPIAATKMRSIHQDAPEYVEQSTVSEILVTGIKVVDLLAPYSKGGKIGLFGGAGVGKTVLIMELINNIAKAHGGYSVFAGVGERTREGNDLYYEMIESRVNVNPKENNGSTEGSKCALVYGQMNEPPGARARVALSGLTIAESFRDEGQDVLFFVDNIFRFTQAGAEVSALLGRIPSAVGYQPTLATDMGALQERITSTKTGSITSVQAIYVPADDLTDPAPATSFAHLDATTVLSRSIAEKGIYPAVDPLDSFSRMLDPLIVGEEHYTVACQVQTILQRYRALQDIIAILGMDELSEDDKLLVGRARKIERFLSQPFHVAEAFTGSPGKLVSLEETIKGFKGLCAGDYDDLPEAAFYMVGGIDEAIEKGKRLIAEASS</sequence>
<dbReference type="InterPro" id="IPR020003">
    <property type="entry name" value="ATPase_a/bsu_AS"/>
</dbReference>
<comment type="caution">
    <text evidence="16">The sequence shown here is derived from an EMBL/GenBank/DDBJ whole genome shotgun (WGS) entry which is preliminary data.</text>
</comment>
<evidence type="ECO:0000256" key="13">
    <source>
        <dbReference type="HAMAP-Rule" id="MF_01347"/>
    </source>
</evidence>
<feature type="binding site" evidence="13">
    <location>
        <begin position="210"/>
        <end position="217"/>
    </location>
    <ligand>
        <name>ATP</name>
        <dbReference type="ChEBI" id="CHEBI:30616"/>
    </ligand>
</feature>
<reference evidence="16 17" key="1">
    <citation type="submission" date="2012-03" db="EMBL/GenBank/DDBJ databases">
        <title>The Genome Sequence of Bartonella vinsonii subsp. arupensis str. Pm136co.</title>
        <authorList>
            <consortium name="The Broad Institute Genome Sequencing Platform"/>
            <consortium name="The Broad Institute Genome Sequencing Center for Infectious Disease"/>
            <person name="Feldgarden M."/>
            <person name="Kirby J."/>
            <person name="Kosoy M."/>
            <person name="Birtles R."/>
            <person name="Probert W.S."/>
            <person name="Chiaraviglio L."/>
            <person name="Young S.K."/>
            <person name="Zeng Q."/>
            <person name="Gargeya S."/>
            <person name="Fitzgerald M."/>
            <person name="Haas B."/>
            <person name="Abouelleil A."/>
            <person name="Alvarado L."/>
            <person name="Arachchi H.M."/>
            <person name="Berlin A."/>
            <person name="Chapman S.B."/>
            <person name="Gearin G."/>
            <person name="Goldberg J."/>
            <person name="Griggs A."/>
            <person name="Gujja S."/>
            <person name="Hansen M."/>
            <person name="Heiman D."/>
            <person name="Howarth C."/>
            <person name="Larimer J."/>
            <person name="Lui A."/>
            <person name="MacDonald P.J.P."/>
            <person name="McCowen C."/>
            <person name="Montmayeur A."/>
            <person name="Murphy C."/>
            <person name="Neiman D."/>
            <person name="Pearson M."/>
            <person name="Priest M."/>
            <person name="Roberts A."/>
            <person name="Saif S."/>
            <person name="Shea T."/>
            <person name="Sisk P."/>
            <person name="Stolte C."/>
            <person name="Sykes S."/>
            <person name="Wortman J."/>
            <person name="Nusbaum C."/>
            <person name="Birren B."/>
        </authorList>
    </citation>
    <scope>NUCLEOTIDE SEQUENCE [LARGE SCALE GENOMIC DNA]</scope>
    <source>
        <strain evidence="16 17">Pm136co</strain>
    </source>
</reference>
<keyword evidence="5 13" id="KW-0547">Nucleotide-binding</keyword>
<dbReference type="PANTHER" id="PTHR15184:SF71">
    <property type="entry name" value="ATP SYNTHASE SUBUNIT BETA, MITOCHONDRIAL"/>
    <property type="match status" value="1"/>
</dbReference>
<dbReference type="InterPro" id="IPR050053">
    <property type="entry name" value="ATPase_alpha/beta_chains"/>
</dbReference>
<comment type="subcellular location">
    <subcellularLocation>
        <location evidence="13">Cell membrane</location>
        <topology evidence="13">Peripheral membrane protein</topology>
    </subcellularLocation>
    <subcellularLocation>
        <location evidence="1">Membrane</location>
    </subcellularLocation>
</comment>
<dbReference type="Gene3D" id="3.40.50.300">
    <property type="entry name" value="P-loop containing nucleotide triphosphate hydrolases"/>
    <property type="match status" value="1"/>
</dbReference>
<evidence type="ECO:0000256" key="7">
    <source>
        <dbReference type="ARBA" id="ARBA00022840"/>
    </source>
</evidence>
<keyword evidence="4" id="KW-0997">Cell inner membrane</keyword>
<keyword evidence="12 13" id="KW-0066">ATP synthesis</keyword>
<keyword evidence="17" id="KW-1185">Reference proteome</keyword>
<dbReference type="SUPFAM" id="SSF52540">
    <property type="entry name" value="P-loop containing nucleoside triphosphate hydrolases"/>
    <property type="match status" value="1"/>
</dbReference>
<dbReference type="Pfam" id="PF22919">
    <property type="entry name" value="ATP-synt_VA_C"/>
    <property type="match status" value="1"/>
</dbReference>
<evidence type="ECO:0000256" key="2">
    <source>
        <dbReference type="ARBA" id="ARBA00008936"/>
    </source>
</evidence>
<evidence type="ECO:0000259" key="15">
    <source>
        <dbReference type="SMART" id="SM00382"/>
    </source>
</evidence>
<evidence type="ECO:0000256" key="10">
    <source>
        <dbReference type="ARBA" id="ARBA00023136"/>
    </source>
</evidence>
<dbReference type="SUPFAM" id="SSF47917">
    <property type="entry name" value="C-terminal domain of alpha and beta subunits of F1 ATP synthase"/>
    <property type="match status" value="1"/>
</dbReference>
<evidence type="ECO:0000256" key="14">
    <source>
        <dbReference type="SAM" id="MobiDB-lite"/>
    </source>
</evidence>
<dbReference type="InterPro" id="IPR004100">
    <property type="entry name" value="ATPase_F1/V1/A1_a/bsu_N"/>
</dbReference>
<dbReference type="CDD" id="cd01133">
    <property type="entry name" value="F1-ATPase_beta_CD"/>
    <property type="match status" value="1"/>
</dbReference>
<dbReference type="SMART" id="SM00382">
    <property type="entry name" value="AAA"/>
    <property type="match status" value="1"/>
</dbReference>
<keyword evidence="3 13" id="KW-0813">Transport</keyword>
<dbReference type="InterPro" id="IPR000194">
    <property type="entry name" value="ATPase_F1/V1/A1_a/bsu_nucl-bd"/>
</dbReference>
<dbReference type="InterPro" id="IPR024034">
    <property type="entry name" value="ATPase_F1/V1_b/a_C"/>
</dbReference>
<keyword evidence="10 13" id="KW-0472">Membrane</keyword>
<evidence type="ECO:0000256" key="11">
    <source>
        <dbReference type="ARBA" id="ARBA00023196"/>
    </source>
</evidence>
<dbReference type="CDD" id="cd18110">
    <property type="entry name" value="ATP-synt_F1_beta_C"/>
    <property type="match status" value="1"/>
</dbReference>